<dbReference type="PANTHER" id="PTHR14087">
    <property type="entry name" value="THYMOCYTE NUCLEAR PROTEIN 1"/>
    <property type="match status" value="1"/>
</dbReference>
<dbReference type="InterPro" id="IPR015947">
    <property type="entry name" value="PUA-like_sf"/>
</dbReference>
<dbReference type="InterPro" id="IPR002740">
    <property type="entry name" value="EVE_domain"/>
</dbReference>
<gene>
    <name evidence="3" type="ORF">BECKDK2373C_GA0170839_102423</name>
</gene>
<proteinExistence type="predicted"/>
<dbReference type="Pfam" id="PF01878">
    <property type="entry name" value="EVE"/>
    <property type="match status" value="1"/>
</dbReference>
<evidence type="ECO:0000259" key="2">
    <source>
        <dbReference type="Pfam" id="PF01878"/>
    </source>
</evidence>
<dbReference type="PANTHER" id="PTHR14087:SF7">
    <property type="entry name" value="THYMOCYTE NUCLEAR PROTEIN 1"/>
    <property type="match status" value="1"/>
</dbReference>
<dbReference type="FunFam" id="3.10.590.10:FF:000003">
    <property type="entry name" value="Thymocyte nuclear protein 1"/>
    <property type="match status" value="1"/>
</dbReference>
<accession>A0A450SAP2</accession>
<dbReference type="Gene3D" id="3.10.590.10">
    <property type="entry name" value="ph1033 like domains"/>
    <property type="match status" value="1"/>
</dbReference>
<feature type="domain" description="EVE" evidence="2">
    <location>
        <begin position="4"/>
        <end position="152"/>
    </location>
</feature>
<sequence>MPQNHWLMKSEPGEFSIRDLAGRPKQREPWDGVRNFQARNMLRDQMAVGDPAFFYHSNCQEPGIVGIVRIVRAGYPDDTAFDPDDKHFDPKSDPENPRWYRVDVELVRIFPRVISLQELKQYPELIDMPLVRRGNRLSVMPVAEAEWRFILSLLPAHAKNQSRIGLS</sequence>
<dbReference type="AlphaFoldDB" id="A0A450SAP2"/>
<evidence type="ECO:0000313" key="3">
    <source>
        <dbReference type="EMBL" id="VFJ49176.1"/>
    </source>
</evidence>
<dbReference type="SUPFAM" id="SSF88697">
    <property type="entry name" value="PUA domain-like"/>
    <property type="match status" value="1"/>
</dbReference>
<dbReference type="InterPro" id="IPR047197">
    <property type="entry name" value="THYN1-like_EVE"/>
</dbReference>
<reference evidence="3" key="1">
    <citation type="submission" date="2019-02" db="EMBL/GenBank/DDBJ databases">
        <authorList>
            <person name="Gruber-Vodicka R. H."/>
            <person name="Seah K. B. B."/>
        </authorList>
    </citation>
    <scope>NUCLEOTIDE SEQUENCE</scope>
    <source>
        <strain evidence="3">BECK_DK161</strain>
    </source>
</reference>
<dbReference type="EMBL" id="CAADEY010000024">
    <property type="protein sequence ID" value="VFJ49176.1"/>
    <property type="molecule type" value="Genomic_DNA"/>
</dbReference>
<evidence type="ECO:0000256" key="1">
    <source>
        <dbReference type="ARBA" id="ARBA00022553"/>
    </source>
</evidence>
<dbReference type="InterPro" id="IPR052181">
    <property type="entry name" value="5hmC_binding"/>
</dbReference>
<organism evidence="3">
    <name type="scientific">Candidatus Kentrum sp. DK</name>
    <dbReference type="NCBI Taxonomy" id="2126562"/>
    <lineage>
        <taxon>Bacteria</taxon>
        <taxon>Pseudomonadati</taxon>
        <taxon>Pseudomonadota</taxon>
        <taxon>Gammaproteobacteria</taxon>
        <taxon>Candidatus Kentrum</taxon>
    </lineage>
</organism>
<protein>
    <submittedName>
        <fullName evidence="3">Predicted RNA-binding protein, contains PUA-like domain</fullName>
    </submittedName>
</protein>
<dbReference type="CDD" id="cd21133">
    <property type="entry name" value="EVE"/>
    <property type="match status" value="1"/>
</dbReference>
<keyword evidence="1" id="KW-0597">Phosphoprotein</keyword>
<name>A0A450SAP2_9GAMM</name>